<dbReference type="NCBIfam" id="TIGR01188">
    <property type="entry name" value="drrA"/>
    <property type="match status" value="1"/>
</dbReference>
<dbReference type="Gene3D" id="3.40.50.300">
    <property type="entry name" value="P-loop containing nucleotide triphosphate hydrolases"/>
    <property type="match status" value="1"/>
</dbReference>
<dbReference type="AlphaFoldDB" id="A0A1I5E5A9"/>
<dbReference type="PANTHER" id="PTHR42711:SF19">
    <property type="entry name" value="DOXORUBICIN RESISTANCE ATP-BINDING PROTEIN DRRA"/>
    <property type="match status" value="1"/>
</dbReference>
<dbReference type="STRING" id="260086.SAMN05216207_102919"/>
<evidence type="ECO:0000259" key="10">
    <source>
        <dbReference type="PROSITE" id="PS50893"/>
    </source>
</evidence>
<keyword evidence="7" id="KW-0472">Membrane</keyword>
<sequence>MDDPVVRAEGLYKSYGGTRRPVRVLDGVDLRLGHGEVLALLGPNGAGKTTTVRVLSTLTRPDAGTAVVAGHDVVTAARRVREVIGLTGQYAAVDEKLTGRENLAMMARLAHLPRRAVRARVDELLEAFDLAGAAGRQLRTYSGGMRRRLDLAAGLLRHPRVLFLDEPTTGLDPRSRHGMWDVIGGVVADGTSLLLTTQYLEEADRLADRVAMIDGGRVVAEGTPAQLKREVGDASVELTFAAVAEATRVASALGVPTPAARVLRVPTDASVGHVRHVLAGVEAAGAVPEQWQLRAPSLDDAFLALTGHAARGADDREPVEVAA</sequence>
<dbReference type="Proteomes" id="UP000199614">
    <property type="component" value="Unassembled WGS sequence"/>
</dbReference>
<dbReference type="GO" id="GO:0043215">
    <property type="term" value="P:daunorubicin transport"/>
    <property type="evidence" value="ECO:0007669"/>
    <property type="project" value="InterPro"/>
</dbReference>
<dbReference type="InterPro" id="IPR003593">
    <property type="entry name" value="AAA+_ATPase"/>
</dbReference>
<dbReference type="FunFam" id="3.40.50.300:FF:000589">
    <property type="entry name" value="ABC transporter, ATP-binding subunit"/>
    <property type="match status" value="1"/>
</dbReference>
<name>A0A1I5E5A9_PSUAM</name>
<dbReference type="GO" id="GO:0016887">
    <property type="term" value="F:ATP hydrolysis activity"/>
    <property type="evidence" value="ECO:0007669"/>
    <property type="project" value="InterPro"/>
</dbReference>
<dbReference type="GO" id="GO:0046677">
    <property type="term" value="P:response to antibiotic"/>
    <property type="evidence" value="ECO:0007669"/>
    <property type="project" value="UniProtKB-KW"/>
</dbReference>
<keyword evidence="3" id="KW-1003">Cell membrane</keyword>
<evidence type="ECO:0000256" key="6">
    <source>
        <dbReference type="ARBA" id="ARBA00022967"/>
    </source>
</evidence>
<keyword evidence="8" id="KW-0046">Antibiotic resistance</keyword>
<evidence type="ECO:0000313" key="11">
    <source>
        <dbReference type="EMBL" id="SFO06493.1"/>
    </source>
</evidence>
<organism evidence="11 12">
    <name type="scientific">Pseudonocardia ammonioxydans</name>
    <dbReference type="NCBI Taxonomy" id="260086"/>
    <lineage>
        <taxon>Bacteria</taxon>
        <taxon>Bacillati</taxon>
        <taxon>Actinomycetota</taxon>
        <taxon>Actinomycetes</taxon>
        <taxon>Pseudonocardiales</taxon>
        <taxon>Pseudonocardiaceae</taxon>
        <taxon>Pseudonocardia</taxon>
    </lineage>
</organism>
<gene>
    <name evidence="11" type="ORF">SAMN05216207_102919</name>
</gene>
<dbReference type="InterPro" id="IPR050763">
    <property type="entry name" value="ABC_transporter_ATP-binding"/>
</dbReference>
<dbReference type="PANTHER" id="PTHR42711">
    <property type="entry name" value="ABC TRANSPORTER ATP-BINDING PROTEIN"/>
    <property type="match status" value="1"/>
</dbReference>
<dbReference type="SMART" id="SM00382">
    <property type="entry name" value="AAA"/>
    <property type="match status" value="1"/>
</dbReference>
<dbReference type="InterPro" id="IPR005894">
    <property type="entry name" value="DrrA"/>
</dbReference>
<dbReference type="PROSITE" id="PS50893">
    <property type="entry name" value="ABC_TRANSPORTER_2"/>
    <property type="match status" value="1"/>
</dbReference>
<dbReference type="GO" id="GO:0005524">
    <property type="term" value="F:ATP binding"/>
    <property type="evidence" value="ECO:0007669"/>
    <property type="project" value="UniProtKB-KW"/>
</dbReference>
<dbReference type="Pfam" id="PF00005">
    <property type="entry name" value="ABC_tran"/>
    <property type="match status" value="1"/>
</dbReference>
<comment type="similarity">
    <text evidence="9">Belongs to the ABC transporter superfamily. Drug exporter-1 (DrugE1) (TC 3.A.1.105) family.</text>
</comment>
<keyword evidence="5 11" id="KW-0067">ATP-binding</keyword>
<evidence type="ECO:0000256" key="9">
    <source>
        <dbReference type="ARBA" id="ARBA00049985"/>
    </source>
</evidence>
<feature type="domain" description="ABC transporter" evidence="10">
    <location>
        <begin position="6"/>
        <end position="240"/>
    </location>
</feature>
<evidence type="ECO:0000256" key="3">
    <source>
        <dbReference type="ARBA" id="ARBA00022475"/>
    </source>
</evidence>
<comment type="subcellular location">
    <subcellularLocation>
        <location evidence="1">Cell membrane</location>
        <topology evidence="1">Peripheral membrane protein</topology>
        <orientation evidence="1">Cytoplasmic side</orientation>
    </subcellularLocation>
</comment>
<keyword evidence="6" id="KW-1278">Translocase</keyword>
<dbReference type="RefSeq" id="WP_093349688.1">
    <property type="nucleotide sequence ID" value="NZ_FOUY01000029.1"/>
</dbReference>
<dbReference type="SUPFAM" id="SSF52540">
    <property type="entry name" value="P-loop containing nucleoside triphosphate hydrolases"/>
    <property type="match status" value="1"/>
</dbReference>
<keyword evidence="12" id="KW-1185">Reference proteome</keyword>
<evidence type="ECO:0000256" key="4">
    <source>
        <dbReference type="ARBA" id="ARBA00022741"/>
    </source>
</evidence>
<reference evidence="11 12" key="1">
    <citation type="submission" date="2016-10" db="EMBL/GenBank/DDBJ databases">
        <authorList>
            <person name="de Groot N.N."/>
        </authorList>
    </citation>
    <scope>NUCLEOTIDE SEQUENCE [LARGE SCALE GENOMIC DNA]</scope>
    <source>
        <strain evidence="11 12">CGMCC 4.1877</strain>
    </source>
</reference>
<dbReference type="GO" id="GO:0005886">
    <property type="term" value="C:plasma membrane"/>
    <property type="evidence" value="ECO:0007669"/>
    <property type="project" value="UniProtKB-SubCell"/>
</dbReference>
<evidence type="ECO:0000256" key="7">
    <source>
        <dbReference type="ARBA" id="ARBA00023136"/>
    </source>
</evidence>
<dbReference type="PROSITE" id="PS00211">
    <property type="entry name" value="ABC_TRANSPORTER_1"/>
    <property type="match status" value="1"/>
</dbReference>
<dbReference type="InterPro" id="IPR017871">
    <property type="entry name" value="ABC_transporter-like_CS"/>
</dbReference>
<evidence type="ECO:0000256" key="2">
    <source>
        <dbReference type="ARBA" id="ARBA00022448"/>
    </source>
</evidence>
<accession>A0A1I5E5A9</accession>
<dbReference type="GO" id="GO:1900753">
    <property type="term" value="P:doxorubicin transport"/>
    <property type="evidence" value="ECO:0007669"/>
    <property type="project" value="InterPro"/>
</dbReference>
<evidence type="ECO:0000313" key="12">
    <source>
        <dbReference type="Proteomes" id="UP000199614"/>
    </source>
</evidence>
<dbReference type="InterPro" id="IPR003439">
    <property type="entry name" value="ABC_transporter-like_ATP-bd"/>
</dbReference>
<evidence type="ECO:0000256" key="8">
    <source>
        <dbReference type="ARBA" id="ARBA00023251"/>
    </source>
</evidence>
<evidence type="ECO:0000256" key="1">
    <source>
        <dbReference type="ARBA" id="ARBA00004413"/>
    </source>
</evidence>
<dbReference type="EMBL" id="FOUY01000029">
    <property type="protein sequence ID" value="SFO06493.1"/>
    <property type="molecule type" value="Genomic_DNA"/>
</dbReference>
<proteinExistence type="inferred from homology"/>
<dbReference type="InterPro" id="IPR027417">
    <property type="entry name" value="P-loop_NTPase"/>
</dbReference>
<protein>
    <submittedName>
        <fullName evidence="11">ABC-2 type transport system ATP-binding protein</fullName>
    </submittedName>
</protein>
<keyword evidence="4" id="KW-0547">Nucleotide-binding</keyword>
<evidence type="ECO:0000256" key="5">
    <source>
        <dbReference type="ARBA" id="ARBA00022840"/>
    </source>
</evidence>
<dbReference type="OrthoDB" id="9804819at2"/>
<keyword evidence="2" id="KW-0813">Transport</keyword>